<organism evidence="4 5">
    <name type="scientific">Devosia enhydra</name>
    <dbReference type="NCBI Taxonomy" id="665118"/>
    <lineage>
        <taxon>Bacteria</taxon>
        <taxon>Pseudomonadati</taxon>
        <taxon>Pseudomonadota</taxon>
        <taxon>Alphaproteobacteria</taxon>
        <taxon>Hyphomicrobiales</taxon>
        <taxon>Devosiaceae</taxon>
        <taxon>Devosia</taxon>
    </lineage>
</organism>
<dbReference type="OrthoDB" id="6135265at2"/>
<dbReference type="GO" id="GO:0016616">
    <property type="term" value="F:oxidoreductase activity, acting on the CH-OH group of donors, NAD or NADP as acceptor"/>
    <property type="evidence" value="ECO:0007669"/>
    <property type="project" value="InterPro"/>
</dbReference>
<dbReference type="Gene3D" id="3.40.50.720">
    <property type="entry name" value="NAD(P)-binding Rossmann-like Domain"/>
    <property type="match status" value="1"/>
</dbReference>
<accession>A0A1K2I024</accession>
<name>A0A1K2I024_9HYPH</name>
<protein>
    <submittedName>
        <fullName evidence="4">Opine dehydrogenase</fullName>
    </submittedName>
</protein>
<dbReference type="Pfam" id="PF01210">
    <property type="entry name" value="NAD_Gly3P_dh_N"/>
    <property type="match status" value="1"/>
</dbReference>
<dbReference type="Proteomes" id="UP000183447">
    <property type="component" value="Unassembled WGS sequence"/>
</dbReference>
<dbReference type="PANTHER" id="PTHR38015:SF1">
    <property type="entry name" value="OPINE DEHYDROGENASE DOMAIN-CONTAINING PROTEIN"/>
    <property type="match status" value="1"/>
</dbReference>
<dbReference type="Pfam" id="PF02317">
    <property type="entry name" value="Octopine_DH"/>
    <property type="match status" value="1"/>
</dbReference>
<dbReference type="InterPro" id="IPR036291">
    <property type="entry name" value="NAD(P)-bd_dom_sf"/>
</dbReference>
<dbReference type="InterPro" id="IPR003421">
    <property type="entry name" value="Opine_DH"/>
</dbReference>
<dbReference type="GO" id="GO:0051287">
    <property type="term" value="F:NAD binding"/>
    <property type="evidence" value="ECO:0007669"/>
    <property type="project" value="InterPro"/>
</dbReference>
<dbReference type="InterPro" id="IPR008927">
    <property type="entry name" value="6-PGluconate_DH-like_C_sf"/>
</dbReference>
<dbReference type="SUPFAM" id="SSF51735">
    <property type="entry name" value="NAD(P)-binding Rossmann-fold domains"/>
    <property type="match status" value="1"/>
</dbReference>
<dbReference type="Gene3D" id="1.10.1040.10">
    <property type="entry name" value="N-(1-d-carboxylethyl)-l-norvaline Dehydrogenase, domain 2"/>
    <property type="match status" value="1"/>
</dbReference>
<dbReference type="STRING" id="665118.SAMN02983003_2704"/>
<evidence type="ECO:0000313" key="4">
    <source>
        <dbReference type="EMBL" id="SFZ85539.1"/>
    </source>
</evidence>
<dbReference type="AlphaFoldDB" id="A0A1K2I024"/>
<evidence type="ECO:0000259" key="3">
    <source>
        <dbReference type="Pfam" id="PF02317"/>
    </source>
</evidence>
<dbReference type="InterPro" id="IPR051729">
    <property type="entry name" value="Opine/Lysopine_DH"/>
</dbReference>
<dbReference type="RefSeq" id="WP_072343885.1">
    <property type="nucleotide sequence ID" value="NZ_FPKU01000002.1"/>
</dbReference>
<dbReference type="PANTHER" id="PTHR38015">
    <property type="entry name" value="BLR6086 PROTEIN"/>
    <property type="match status" value="1"/>
</dbReference>
<feature type="domain" description="Glycerol-3-phosphate dehydrogenase NAD-dependent N-terminal" evidence="2">
    <location>
        <begin position="2"/>
        <end position="100"/>
    </location>
</feature>
<proteinExistence type="predicted"/>
<keyword evidence="1" id="KW-0560">Oxidoreductase</keyword>
<evidence type="ECO:0000313" key="5">
    <source>
        <dbReference type="Proteomes" id="UP000183447"/>
    </source>
</evidence>
<evidence type="ECO:0000259" key="2">
    <source>
        <dbReference type="Pfam" id="PF01210"/>
    </source>
</evidence>
<reference evidence="4 5" key="1">
    <citation type="submission" date="2016-11" db="EMBL/GenBank/DDBJ databases">
        <authorList>
            <person name="Jaros S."/>
            <person name="Januszkiewicz K."/>
            <person name="Wedrychowicz H."/>
        </authorList>
    </citation>
    <scope>NUCLEOTIDE SEQUENCE [LARGE SCALE GENOMIC DNA]</scope>
    <source>
        <strain evidence="4 5">ATCC 23634</strain>
    </source>
</reference>
<dbReference type="InterPro" id="IPR011128">
    <property type="entry name" value="G3P_DH_NAD-dep_N"/>
</dbReference>
<evidence type="ECO:0000256" key="1">
    <source>
        <dbReference type="ARBA" id="ARBA00023002"/>
    </source>
</evidence>
<dbReference type="GO" id="GO:0046168">
    <property type="term" value="P:glycerol-3-phosphate catabolic process"/>
    <property type="evidence" value="ECO:0007669"/>
    <property type="project" value="InterPro"/>
</dbReference>
<feature type="domain" description="Opine dehydrogenase" evidence="3">
    <location>
        <begin position="179"/>
        <end position="321"/>
    </location>
</feature>
<sequence>MKVAILGAGAIGLASAAHLVTRGHAPVLWSPSGKSTEPLRAGELVVEGLFAGAYRVAVADRLADAVAGADAVLVALPANGHRMVYDRLAESLVPGQLVIINAHPALGGFALAQRLAAAGRRTPIIAWGTTLLRARRTGPAAVRINTLRKRIDAASLPAGDDAALGLCAEIFGDHFTARADLLAISLSNLNPQAHLALALTNFTRMERGEAWGQSENLTASVARLMAGLDAERLAMAARLGLSVRTAPEHYHLSYGIPIDRLETMAEAIRAEGPGQLGPTGIETRYVLEDAPFGLVPLVRLGEALGLDPVLHRSGLALLSALYGRDFAAENDLVGDLDIAALLAGR</sequence>
<keyword evidence="5" id="KW-1185">Reference proteome</keyword>
<dbReference type="EMBL" id="FPKU01000002">
    <property type="protein sequence ID" value="SFZ85539.1"/>
    <property type="molecule type" value="Genomic_DNA"/>
</dbReference>
<gene>
    <name evidence="4" type="ORF">SAMN02983003_2704</name>
</gene>
<dbReference type="InterPro" id="IPR013328">
    <property type="entry name" value="6PGD_dom2"/>
</dbReference>
<dbReference type="SUPFAM" id="SSF48179">
    <property type="entry name" value="6-phosphogluconate dehydrogenase C-terminal domain-like"/>
    <property type="match status" value="1"/>
</dbReference>